<gene>
    <name evidence="6" type="ORF">EW145_g744</name>
</gene>
<dbReference type="EMBL" id="SGPK01000016">
    <property type="protein sequence ID" value="THH11318.1"/>
    <property type="molecule type" value="Genomic_DNA"/>
</dbReference>
<dbReference type="UniPathway" id="UPA00659"/>
<evidence type="ECO:0000256" key="2">
    <source>
        <dbReference type="ARBA" id="ARBA00005254"/>
    </source>
</evidence>
<dbReference type="Gene3D" id="3.90.226.10">
    <property type="entry name" value="2-enoyl-CoA Hydratase, Chain A, domain 1"/>
    <property type="match status" value="1"/>
</dbReference>
<dbReference type="InterPro" id="IPR045002">
    <property type="entry name" value="Ech1-like"/>
</dbReference>
<comment type="pathway">
    <text evidence="1">Lipid metabolism; fatty acid beta-oxidation.</text>
</comment>
<dbReference type="InterPro" id="IPR001753">
    <property type="entry name" value="Enoyl-CoA_hydra/iso"/>
</dbReference>
<dbReference type="InterPro" id="IPR014748">
    <property type="entry name" value="Enoyl-CoA_hydra_C"/>
</dbReference>
<evidence type="ECO:0000313" key="6">
    <source>
        <dbReference type="EMBL" id="THH11318.1"/>
    </source>
</evidence>
<dbReference type="FunFam" id="1.10.12.10:FF:000004">
    <property type="entry name" value="Delta3,5-delta2,4-dienoyl-CoA isomerase"/>
    <property type="match status" value="1"/>
</dbReference>
<organism evidence="6 7">
    <name type="scientific">Phellinidium pouzarii</name>
    <dbReference type="NCBI Taxonomy" id="167371"/>
    <lineage>
        <taxon>Eukaryota</taxon>
        <taxon>Fungi</taxon>
        <taxon>Dikarya</taxon>
        <taxon>Basidiomycota</taxon>
        <taxon>Agaricomycotina</taxon>
        <taxon>Agaricomycetes</taxon>
        <taxon>Hymenochaetales</taxon>
        <taxon>Hymenochaetaceae</taxon>
        <taxon>Phellinidium</taxon>
    </lineage>
</organism>
<dbReference type="CDD" id="cd06558">
    <property type="entry name" value="crotonase-like"/>
    <property type="match status" value="1"/>
</dbReference>
<dbReference type="Pfam" id="PF00378">
    <property type="entry name" value="ECH_1"/>
    <property type="match status" value="1"/>
</dbReference>
<dbReference type="GO" id="GO:0006635">
    <property type="term" value="P:fatty acid beta-oxidation"/>
    <property type="evidence" value="ECO:0007669"/>
    <property type="project" value="UniProtKB-UniPathway"/>
</dbReference>
<evidence type="ECO:0000256" key="4">
    <source>
        <dbReference type="ARBA" id="ARBA00023098"/>
    </source>
</evidence>
<name>A0A4S4LIX8_9AGAM</name>
<comment type="similarity">
    <text evidence="2">Belongs to the enoyl-CoA hydratase/isomerase family.</text>
</comment>
<keyword evidence="4" id="KW-0443">Lipid metabolism</keyword>
<protein>
    <recommendedName>
        <fullName evidence="8">Enoyl-CoA hydratase</fullName>
    </recommendedName>
</protein>
<dbReference type="Proteomes" id="UP000308199">
    <property type="component" value="Unassembled WGS sequence"/>
</dbReference>
<comment type="caution">
    <text evidence="6">The sequence shown here is derived from an EMBL/GenBank/DDBJ whole genome shotgun (WGS) entry which is preliminary data.</text>
</comment>
<dbReference type="GO" id="GO:0051750">
    <property type="term" value="F:delta(3,5)-delta(2,4)-dienoyl-CoA isomerase activity"/>
    <property type="evidence" value="ECO:0007669"/>
    <property type="project" value="TreeGrafter"/>
</dbReference>
<sequence>MVVYHSTPFIKVTKPYTHVILVELQRKPVNAFNEALWTELGQTFDLISKDDDVRAAVLASGLPKFFSAGIDLNDTGIAECESSDPARTAFVLREQILKFQGAISAMERCRHPVIFAAHGIVYGLGVDIACACDARYVASDAMFSIKEVDIALAADIGTLARISKITGNASIVSELALTARPFNAKEARAFGFVSRVVSGSRTEVVQAALETAQLISQKSPIAITGTKHLLMHARDHSVAENLAYTALWNAAAVQTEVSKRCNFFIAFFTRLEQLSQDIKNAIAAFQSKKPAKFRNLPKL</sequence>
<dbReference type="InterPro" id="IPR029045">
    <property type="entry name" value="ClpP/crotonase-like_dom_sf"/>
</dbReference>
<evidence type="ECO:0000256" key="1">
    <source>
        <dbReference type="ARBA" id="ARBA00005005"/>
    </source>
</evidence>
<dbReference type="OrthoDB" id="14970at2759"/>
<accession>A0A4S4LIX8</accession>
<evidence type="ECO:0000256" key="3">
    <source>
        <dbReference type="ARBA" id="ARBA00022832"/>
    </source>
</evidence>
<keyword evidence="3" id="KW-0276">Fatty acid metabolism</keyword>
<keyword evidence="5" id="KW-0413">Isomerase</keyword>
<keyword evidence="7" id="KW-1185">Reference proteome</keyword>
<evidence type="ECO:0000313" key="7">
    <source>
        <dbReference type="Proteomes" id="UP000308199"/>
    </source>
</evidence>
<dbReference type="AlphaFoldDB" id="A0A4S4LIX8"/>
<dbReference type="PANTHER" id="PTHR43149:SF1">
    <property type="entry name" value="DELTA(3,5)-DELTA(2,4)-DIENOYL-COA ISOMERASE, MITOCHONDRIAL"/>
    <property type="match status" value="1"/>
</dbReference>
<dbReference type="SUPFAM" id="SSF52096">
    <property type="entry name" value="ClpP/crotonase"/>
    <property type="match status" value="1"/>
</dbReference>
<evidence type="ECO:0008006" key="8">
    <source>
        <dbReference type="Google" id="ProtNLM"/>
    </source>
</evidence>
<proteinExistence type="inferred from homology"/>
<reference evidence="6 7" key="1">
    <citation type="submission" date="2019-02" db="EMBL/GenBank/DDBJ databases">
        <title>Genome sequencing of the rare red list fungi Phellinidium pouzarii.</title>
        <authorList>
            <person name="Buettner E."/>
            <person name="Kellner H."/>
        </authorList>
    </citation>
    <scope>NUCLEOTIDE SEQUENCE [LARGE SCALE GENOMIC DNA]</scope>
    <source>
        <strain evidence="6 7">DSM 108285</strain>
    </source>
</reference>
<dbReference type="GO" id="GO:0005739">
    <property type="term" value="C:mitochondrion"/>
    <property type="evidence" value="ECO:0007669"/>
    <property type="project" value="TreeGrafter"/>
</dbReference>
<dbReference type="Gene3D" id="1.10.12.10">
    <property type="entry name" value="Lyase 2-enoyl-coa Hydratase, Chain A, domain 2"/>
    <property type="match status" value="1"/>
</dbReference>
<evidence type="ECO:0000256" key="5">
    <source>
        <dbReference type="ARBA" id="ARBA00023235"/>
    </source>
</evidence>
<dbReference type="PANTHER" id="PTHR43149">
    <property type="entry name" value="ENOYL-COA HYDRATASE"/>
    <property type="match status" value="1"/>
</dbReference>